<dbReference type="Gene3D" id="3.40.50.720">
    <property type="entry name" value="NAD(P)-binding Rossmann-like Domain"/>
    <property type="match status" value="1"/>
</dbReference>
<reference evidence="2 3" key="1">
    <citation type="journal article" date="2015" name="Fungal Genet. Biol.">
        <title>Evolution of novel wood decay mechanisms in Agaricales revealed by the genome sequences of Fistulina hepatica and Cylindrobasidium torrendii.</title>
        <authorList>
            <person name="Floudas D."/>
            <person name="Held B.W."/>
            <person name="Riley R."/>
            <person name="Nagy L.G."/>
            <person name="Koehler G."/>
            <person name="Ransdell A.S."/>
            <person name="Younus H."/>
            <person name="Chow J."/>
            <person name="Chiniquy J."/>
            <person name="Lipzen A."/>
            <person name="Tritt A."/>
            <person name="Sun H."/>
            <person name="Haridas S."/>
            <person name="LaButti K."/>
            <person name="Ohm R.A."/>
            <person name="Kues U."/>
            <person name="Blanchette R.A."/>
            <person name="Grigoriev I.V."/>
            <person name="Minto R.E."/>
            <person name="Hibbett D.S."/>
        </authorList>
    </citation>
    <scope>NUCLEOTIDE SEQUENCE [LARGE SCALE GENOMIC DNA]</scope>
    <source>
        <strain evidence="2 3">ATCC 64428</strain>
    </source>
</reference>
<proteinExistence type="predicted"/>
<protein>
    <submittedName>
        <fullName evidence="2">NAD(P)-binding protein</fullName>
    </submittedName>
</protein>
<dbReference type="Proteomes" id="UP000054144">
    <property type="component" value="Unassembled WGS sequence"/>
</dbReference>
<evidence type="ECO:0000259" key="1">
    <source>
        <dbReference type="Pfam" id="PF13460"/>
    </source>
</evidence>
<accession>A0A0D7A8A4</accession>
<dbReference type="SUPFAM" id="SSF51735">
    <property type="entry name" value="NAD(P)-binding Rossmann-fold domains"/>
    <property type="match status" value="1"/>
</dbReference>
<dbReference type="InterPro" id="IPR036291">
    <property type="entry name" value="NAD(P)-bd_dom_sf"/>
</dbReference>
<name>A0A0D7A8A4_9AGAR</name>
<organism evidence="2 3">
    <name type="scientific">Fistulina hepatica ATCC 64428</name>
    <dbReference type="NCBI Taxonomy" id="1128425"/>
    <lineage>
        <taxon>Eukaryota</taxon>
        <taxon>Fungi</taxon>
        <taxon>Dikarya</taxon>
        <taxon>Basidiomycota</taxon>
        <taxon>Agaricomycotina</taxon>
        <taxon>Agaricomycetes</taxon>
        <taxon>Agaricomycetidae</taxon>
        <taxon>Agaricales</taxon>
        <taxon>Fistulinaceae</taxon>
        <taxon>Fistulina</taxon>
    </lineage>
</organism>
<sequence>MSSSHTVFVTAASGHIGQELVPLLLKTTTHKVILPTSSAAKLDAQIASLGLASDVASRAVIVEGDIKDPVWVQEQCQTHGVDTAFLCLTGSDELFTTCTILEAFKAARIKHLVYLSAWFEQSNTVAGMSGTLDMWGIVAHGLVKVAIELILPTLPFTHTVLGPTLFTTNDLRAKPALVVPNDAPGAAAFVPRAQPRLIEPLGNIGASRVFPYDIACAAVRCIDDAGERYNKRKIVIGTLKSYNKAEMERVWTAAFRAALGGSSDVSVTMAECDAATLDRLEELLRAAIGPGWAKELRVMYDAIAEYGWGPNETQYAEQVELLGREPMDYEAWVHETARSWLV</sequence>
<evidence type="ECO:0000313" key="3">
    <source>
        <dbReference type="Proteomes" id="UP000054144"/>
    </source>
</evidence>
<keyword evidence="3" id="KW-1185">Reference proteome</keyword>
<dbReference type="OrthoDB" id="3539286at2759"/>
<gene>
    <name evidence="2" type="ORF">FISHEDRAFT_76004</name>
</gene>
<dbReference type="EMBL" id="KN882043">
    <property type="protein sequence ID" value="KIY46161.1"/>
    <property type="molecule type" value="Genomic_DNA"/>
</dbReference>
<dbReference type="Pfam" id="PF13460">
    <property type="entry name" value="NAD_binding_10"/>
    <property type="match status" value="1"/>
</dbReference>
<dbReference type="AlphaFoldDB" id="A0A0D7A8A4"/>
<evidence type="ECO:0000313" key="2">
    <source>
        <dbReference type="EMBL" id="KIY46161.1"/>
    </source>
</evidence>
<dbReference type="InterPro" id="IPR016040">
    <property type="entry name" value="NAD(P)-bd_dom"/>
</dbReference>
<feature type="domain" description="NAD(P)-binding" evidence="1">
    <location>
        <begin position="12"/>
        <end position="192"/>
    </location>
</feature>